<dbReference type="InterPro" id="IPR014905">
    <property type="entry name" value="HIRAN"/>
</dbReference>
<dbReference type="STRING" id="52838.A0A4S8IZ75"/>
<dbReference type="Gene3D" id="3.30.870.10">
    <property type="entry name" value="Endonuclease Chain A"/>
    <property type="match status" value="2"/>
</dbReference>
<dbReference type="Pfam" id="PF08797">
    <property type="entry name" value="HIRAN"/>
    <property type="match status" value="1"/>
</dbReference>
<dbReference type="CDD" id="cd09123">
    <property type="entry name" value="PLDc_Tdp1_2"/>
    <property type="match status" value="1"/>
</dbReference>
<dbReference type="Pfam" id="PF06087">
    <property type="entry name" value="Tyr-DNA_phospho"/>
    <property type="match status" value="2"/>
</dbReference>
<keyword evidence="2" id="KW-0378">Hydrolase</keyword>
<comment type="caution">
    <text evidence="7">The sequence shown here is derived from an EMBL/GenBank/DDBJ whole genome shotgun (WGS) entry which is preliminary data.</text>
</comment>
<feature type="active site" description="Nucleophile" evidence="3">
    <location>
        <position position="382"/>
    </location>
</feature>
<sequence length="1064" mass="118363">MECNERNSDHGATQESQPSSLGFVHLRPLGEPAGDLICLRSDRVYTVGRGRRYCDLVLLQRCISNRHCQIFLDGSYRKLRLIDGFLFPRRSRIREIRRGFQAGRQCSNARVSLNGVFVNGHRVRQGAVAELVFFSEVKIVHVNRSLSTLEHSPLAPRSFILQSQLKSILASSDPVSYLRNFLDLQQEKHVTLPFALEIGSPASPDSEGCCKTDDLRINVAQKVVSSNPNVLSDEHRKSSVNAAEIMEVDNCELHPDDDGVVSYSDGSTFFMNRLKPTGPGTSVHCDGVTLPELFHPVKTLLRVFIATFTCDVSWFLSCCRLPNHLPITIACHDSVRCWSACHDSRTSAPYINYPNLLLVYPPFPDVIAFGKDRKKKGVACHHPKLIVLQRDESLRVIVTSANLVPKQWDYVTNTVWWQDFPRRSTPDYSAFFGSIEDLKSDFAAQLAGFVASLIVDVPSQAHWVNELAKYNFGQAACHLVASLPGVHAQSSYYLVADYCLSAKQIMQCKTSSGHFFGSVQATVVGLSHRFHASPDPNGGQLKVLASLLGKCRENTSGMVEVFLKRATNIPADANAVSVVVTADLDKFSVGDSVQLGFLPRDVAKWLSPLSDIGFFSFSAFIYAKEALAAAFGGSSTRVQLCHVMQGPTFSEIPRLICPEHYVSLCSLVASVQRCLGLWRLREVLSQYKWPESLEVDFVYGSSSIGTSVNLQFFSAFSAAAGKKSCQYPDSNESDPAWGCWTSADELNRPSIKILFPTIERVKNGRRGIWDSRHLLSLSERTWQRLTTTGIFHDAIPYPCERLGYPMHVKVAQRRFQSGNGMFSFGWIYIGSHNFSPAAWGNTMLSSSDRLSPCGHVQPSPCGQLSLPNYAIGIRHIIAPLSSPLYGDSFWGLADLIYYFVMKQQDYRYSKYDSTRKKFLEASLEFKHYQSSRRKYKTLLSINMNWDKWMIDMHIEECNATTRWLLHLEKIHTPTIENSSDAIERNPSVRALPSGLKASPDLADMGTTGEKEAIDQTEFTIGSIKKYLAMTVADAAVEEDKIAMAAPPADGVDPVGSQADEIAGG</sequence>
<dbReference type="CDD" id="cd00060">
    <property type="entry name" value="FHA"/>
    <property type="match status" value="1"/>
</dbReference>
<evidence type="ECO:0000313" key="8">
    <source>
        <dbReference type="Proteomes" id="UP000317650"/>
    </source>
</evidence>
<dbReference type="GO" id="GO:0008270">
    <property type="term" value="F:zinc ion binding"/>
    <property type="evidence" value="ECO:0007669"/>
    <property type="project" value="InterPro"/>
</dbReference>
<name>A0A4S8IZ75_MUSBA</name>
<dbReference type="PANTHER" id="PTHR12415">
    <property type="entry name" value="TYROSYL-DNA PHOSPHODIESTERASE 1"/>
    <property type="match status" value="1"/>
</dbReference>
<dbReference type="SUPFAM" id="SSF56024">
    <property type="entry name" value="Phospholipase D/nuclease"/>
    <property type="match status" value="2"/>
</dbReference>
<dbReference type="CDD" id="cd09122">
    <property type="entry name" value="PLDc_Tdp1_1"/>
    <property type="match status" value="1"/>
</dbReference>
<dbReference type="GO" id="GO:0006281">
    <property type="term" value="P:DNA repair"/>
    <property type="evidence" value="ECO:0007669"/>
    <property type="project" value="InterPro"/>
</dbReference>
<keyword evidence="1" id="KW-0479">Metal-binding</keyword>
<protein>
    <recommendedName>
        <fullName evidence="6">FHA domain-containing protein</fullName>
    </recommendedName>
</protein>
<feature type="region of interest" description="Disordered" evidence="5">
    <location>
        <begin position="1045"/>
        <end position="1064"/>
    </location>
</feature>
<dbReference type="AlphaFoldDB" id="A0A4S8IZ75"/>
<dbReference type="GO" id="GO:0008081">
    <property type="term" value="F:phosphoric diester hydrolase activity"/>
    <property type="evidence" value="ECO:0007669"/>
    <property type="project" value="InterPro"/>
</dbReference>
<evidence type="ECO:0000259" key="6">
    <source>
        <dbReference type="PROSITE" id="PS50006"/>
    </source>
</evidence>
<feature type="domain" description="FHA" evidence="6">
    <location>
        <begin position="45"/>
        <end position="123"/>
    </location>
</feature>
<dbReference type="SUPFAM" id="SSF49879">
    <property type="entry name" value="SMAD/FHA domain"/>
    <property type="match status" value="1"/>
</dbReference>
<evidence type="ECO:0000313" key="7">
    <source>
        <dbReference type="EMBL" id="THU53714.1"/>
    </source>
</evidence>
<dbReference type="InterPro" id="IPR010347">
    <property type="entry name" value="Tdp1"/>
</dbReference>
<feature type="binding site" evidence="4">
    <location>
        <position position="384"/>
    </location>
    <ligand>
        <name>substrate</name>
    </ligand>
</feature>
<evidence type="ECO:0000256" key="3">
    <source>
        <dbReference type="PIRSR" id="PIRSR610347-1"/>
    </source>
</evidence>
<accession>A0A4S8IZ75</accession>
<dbReference type="EMBL" id="PYDT01000008">
    <property type="protein sequence ID" value="THU53714.1"/>
    <property type="molecule type" value="Genomic_DNA"/>
</dbReference>
<dbReference type="Pfam" id="PF00498">
    <property type="entry name" value="FHA"/>
    <property type="match status" value="1"/>
</dbReference>
<dbReference type="GO" id="GO:0016818">
    <property type="term" value="F:hydrolase activity, acting on acid anhydrides, in phosphorus-containing anhydrides"/>
    <property type="evidence" value="ECO:0007669"/>
    <property type="project" value="InterPro"/>
</dbReference>
<dbReference type="GO" id="GO:0005634">
    <property type="term" value="C:nucleus"/>
    <property type="evidence" value="ECO:0007669"/>
    <property type="project" value="InterPro"/>
</dbReference>
<organism evidence="7 8">
    <name type="scientific">Musa balbisiana</name>
    <name type="common">Banana</name>
    <dbReference type="NCBI Taxonomy" id="52838"/>
    <lineage>
        <taxon>Eukaryota</taxon>
        <taxon>Viridiplantae</taxon>
        <taxon>Streptophyta</taxon>
        <taxon>Embryophyta</taxon>
        <taxon>Tracheophyta</taxon>
        <taxon>Spermatophyta</taxon>
        <taxon>Magnoliopsida</taxon>
        <taxon>Liliopsida</taxon>
        <taxon>Zingiberales</taxon>
        <taxon>Musaceae</taxon>
        <taxon>Musa</taxon>
    </lineage>
</organism>
<evidence type="ECO:0000256" key="1">
    <source>
        <dbReference type="ARBA" id="ARBA00022723"/>
    </source>
</evidence>
<keyword evidence="8" id="KW-1185">Reference proteome</keyword>
<dbReference type="Proteomes" id="UP000317650">
    <property type="component" value="Chromosome 10"/>
</dbReference>
<evidence type="ECO:0000256" key="2">
    <source>
        <dbReference type="ARBA" id="ARBA00022801"/>
    </source>
</evidence>
<dbReference type="GO" id="GO:0003676">
    <property type="term" value="F:nucleic acid binding"/>
    <property type="evidence" value="ECO:0007669"/>
    <property type="project" value="InterPro"/>
</dbReference>
<dbReference type="PROSITE" id="PS50006">
    <property type="entry name" value="FHA_DOMAIN"/>
    <property type="match status" value="1"/>
</dbReference>
<dbReference type="InterPro" id="IPR008984">
    <property type="entry name" value="SMAD_FHA_dom_sf"/>
</dbReference>
<gene>
    <name evidence="7" type="ORF">C4D60_Mb10t17370</name>
</gene>
<dbReference type="Gene3D" id="3.30.70.2330">
    <property type="match status" value="1"/>
</dbReference>
<evidence type="ECO:0000256" key="5">
    <source>
        <dbReference type="SAM" id="MobiDB-lite"/>
    </source>
</evidence>
<proteinExistence type="predicted"/>
<dbReference type="InterPro" id="IPR000253">
    <property type="entry name" value="FHA_dom"/>
</dbReference>
<evidence type="ECO:0000256" key="4">
    <source>
        <dbReference type="PIRSR" id="PIRSR610347-2"/>
    </source>
</evidence>
<dbReference type="SMART" id="SM00240">
    <property type="entry name" value="FHA"/>
    <property type="match status" value="1"/>
</dbReference>
<dbReference type="SMART" id="SM00910">
    <property type="entry name" value="HIRAN"/>
    <property type="match status" value="1"/>
</dbReference>
<reference evidence="7 8" key="1">
    <citation type="journal article" date="2019" name="Nat. Plants">
        <title>Genome sequencing of Musa balbisiana reveals subgenome evolution and function divergence in polyploid bananas.</title>
        <authorList>
            <person name="Yao X."/>
        </authorList>
    </citation>
    <scope>NUCLEOTIDE SEQUENCE [LARGE SCALE GENOMIC DNA]</scope>
    <source>
        <strain evidence="8">cv. DH-PKW</strain>
        <tissue evidence="7">Leaves</tissue>
    </source>
</reference>
<dbReference type="PANTHER" id="PTHR12415:SF3">
    <property type="entry name" value="OS04G0403400 PROTEIN"/>
    <property type="match status" value="1"/>
</dbReference>
<dbReference type="Gene3D" id="2.60.200.20">
    <property type="match status" value="1"/>
</dbReference>